<comment type="caution">
    <text evidence="6">The sequence shown here is derived from an EMBL/GenBank/DDBJ whole genome shotgun (WGS) entry which is preliminary data.</text>
</comment>
<dbReference type="NCBIfam" id="NF033788">
    <property type="entry name" value="HTH_metalloreg"/>
    <property type="match status" value="1"/>
</dbReference>
<dbReference type="Gene3D" id="1.10.10.10">
    <property type="entry name" value="Winged helix-like DNA-binding domain superfamily/Winged helix DNA-binding domain"/>
    <property type="match status" value="1"/>
</dbReference>
<evidence type="ECO:0000256" key="2">
    <source>
        <dbReference type="ARBA" id="ARBA00023125"/>
    </source>
</evidence>
<protein>
    <submittedName>
        <fullName evidence="6">Metalloregulator ArsR/SmtB family transcription factor</fullName>
    </submittedName>
</protein>
<evidence type="ECO:0000256" key="1">
    <source>
        <dbReference type="ARBA" id="ARBA00023015"/>
    </source>
</evidence>
<accession>A0ABV4RYU2</accession>
<keyword evidence="7" id="KW-1185">Reference proteome</keyword>
<evidence type="ECO:0000313" key="7">
    <source>
        <dbReference type="Proteomes" id="UP001571110"/>
    </source>
</evidence>
<dbReference type="PANTHER" id="PTHR43132">
    <property type="entry name" value="ARSENICAL RESISTANCE OPERON REPRESSOR ARSR-RELATED"/>
    <property type="match status" value="1"/>
</dbReference>
<proteinExistence type="predicted"/>
<dbReference type="Proteomes" id="UP001571110">
    <property type="component" value="Unassembled WGS sequence"/>
</dbReference>
<sequence>MTMTDRCEIYCYDEVKVDHIKNKLPTELIQKTSQLFKHMGDETRLKVLYALYEEELCVCDVANIVDSTVATASHHLRLLHNAGLTKKRKEGKLMFYSLDDHIVKQLIREFLHSNKEMTVK</sequence>
<keyword evidence="4" id="KW-0105">Cadmium resistance</keyword>
<dbReference type="SUPFAM" id="SSF46785">
    <property type="entry name" value="Winged helix' DNA-binding domain"/>
    <property type="match status" value="1"/>
</dbReference>
<dbReference type="PANTHER" id="PTHR43132:SF6">
    <property type="entry name" value="HTH-TYPE TRANSCRIPTIONAL REPRESSOR CZRA"/>
    <property type="match status" value="1"/>
</dbReference>
<dbReference type="PRINTS" id="PR00778">
    <property type="entry name" value="HTHARSR"/>
</dbReference>
<dbReference type="InterPro" id="IPR036390">
    <property type="entry name" value="WH_DNA-bd_sf"/>
</dbReference>
<reference evidence="6 7" key="1">
    <citation type="submission" date="2024-06" db="EMBL/GenBank/DDBJ databases">
        <title>Genetic profile and toxigenic potential of Bacillus cereus isolates from a Norwegian ice cream production plant,.</title>
        <authorList>
            <person name="Lindback T."/>
            <person name="Llarena A.-K."/>
            <person name="O'Sullivan K."/>
            <person name="Monshaugen M."/>
            <person name="Holmemo C.W."/>
            <person name="Aspholm M."/>
        </authorList>
    </citation>
    <scope>NUCLEOTIDE SEQUENCE [LARGE SCALE GENOMIC DNA]</scope>
    <source>
        <strain evidence="6 7">NVH-YM330</strain>
    </source>
</reference>
<dbReference type="CDD" id="cd00090">
    <property type="entry name" value="HTH_ARSR"/>
    <property type="match status" value="1"/>
</dbReference>
<evidence type="ECO:0000256" key="3">
    <source>
        <dbReference type="ARBA" id="ARBA00023163"/>
    </source>
</evidence>
<dbReference type="InterPro" id="IPR001845">
    <property type="entry name" value="HTH_ArsR_DNA-bd_dom"/>
</dbReference>
<dbReference type="InterPro" id="IPR036388">
    <property type="entry name" value="WH-like_DNA-bd_sf"/>
</dbReference>
<dbReference type="PROSITE" id="PS00846">
    <property type="entry name" value="HTH_ARSR_1"/>
    <property type="match status" value="1"/>
</dbReference>
<dbReference type="InterPro" id="IPR018334">
    <property type="entry name" value="ArsR_HTH"/>
</dbReference>
<name>A0ABV4RYU2_9BACI</name>
<gene>
    <name evidence="6" type="ORF">AB1I70_23410</name>
</gene>
<evidence type="ECO:0000313" key="6">
    <source>
        <dbReference type="EMBL" id="MFA2794251.1"/>
    </source>
</evidence>
<keyword evidence="1" id="KW-0805">Transcription regulation</keyword>
<evidence type="ECO:0000256" key="4">
    <source>
        <dbReference type="ARBA" id="ARBA00043263"/>
    </source>
</evidence>
<organism evidence="6 7">
    <name type="scientific">Bacillus mobilis</name>
    <dbReference type="NCBI Taxonomy" id="2026190"/>
    <lineage>
        <taxon>Bacteria</taxon>
        <taxon>Bacillati</taxon>
        <taxon>Bacillota</taxon>
        <taxon>Bacilli</taxon>
        <taxon>Bacillales</taxon>
        <taxon>Bacillaceae</taxon>
        <taxon>Bacillus</taxon>
        <taxon>Bacillus cereus group</taxon>
    </lineage>
</organism>
<dbReference type="InterPro" id="IPR011991">
    <property type="entry name" value="ArsR-like_HTH"/>
</dbReference>
<dbReference type="EMBL" id="JBFDTY010000007">
    <property type="protein sequence ID" value="MFA2794251.1"/>
    <property type="molecule type" value="Genomic_DNA"/>
</dbReference>
<keyword evidence="2" id="KW-0238">DNA-binding</keyword>
<dbReference type="PROSITE" id="PS50987">
    <property type="entry name" value="HTH_ARSR_2"/>
    <property type="match status" value="1"/>
</dbReference>
<dbReference type="Pfam" id="PF01022">
    <property type="entry name" value="HTH_5"/>
    <property type="match status" value="1"/>
</dbReference>
<keyword evidence="3" id="KW-0804">Transcription</keyword>
<dbReference type="SMART" id="SM00418">
    <property type="entry name" value="HTH_ARSR"/>
    <property type="match status" value="1"/>
</dbReference>
<evidence type="ECO:0000259" key="5">
    <source>
        <dbReference type="PROSITE" id="PS50987"/>
    </source>
</evidence>
<feature type="domain" description="HTH arsR-type" evidence="5">
    <location>
        <begin position="24"/>
        <end position="118"/>
    </location>
</feature>
<dbReference type="InterPro" id="IPR051011">
    <property type="entry name" value="Metal_resp_trans_reg"/>
</dbReference>